<dbReference type="GO" id="GO:0016747">
    <property type="term" value="F:acyltransferase activity, transferring groups other than amino-acyl groups"/>
    <property type="evidence" value="ECO:0007669"/>
    <property type="project" value="TreeGrafter"/>
</dbReference>
<evidence type="ECO:0000313" key="1">
    <source>
        <dbReference type="EMBL" id="MBB5343734.1"/>
    </source>
</evidence>
<gene>
    <name evidence="1" type="ORF">HDF10_001709</name>
</gene>
<reference evidence="1 2" key="1">
    <citation type="submission" date="2020-08" db="EMBL/GenBank/DDBJ databases">
        <title>Genomic Encyclopedia of Type Strains, Phase IV (KMG-V): Genome sequencing to study the core and pangenomes of soil and plant-associated prokaryotes.</title>
        <authorList>
            <person name="Whitman W."/>
        </authorList>
    </citation>
    <scope>NUCLEOTIDE SEQUENCE [LARGE SCALE GENOMIC DNA]</scope>
    <source>
        <strain evidence="1 2">M8US30</strain>
    </source>
</reference>
<dbReference type="InterPro" id="IPR000801">
    <property type="entry name" value="Esterase-like"/>
</dbReference>
<comment type="caution">
    <text evidence="1">The sequence shown here is derived from an EMBL/GenBank/DDBJ whole genome shotgun (WGS) entry which is preliminary data.</text>
</comment>
<evidence type="ECO:0000313" key="2">
    <source>
        <dbReference type="Proteomes" id="UP000569092"/>
    </source>
</evidence>
<dbReference type="PANTHER" id="PTHR48098">
    <property type="entry name" value="ENTEROCHELIN ESTERASE-RELATED"/>
    <property type="match status" value="1"/>
</dbReference>
<dbReference type="Proteomes" id="UP000569092">
    <property type="component" value="Unassembled WGS sequence"/>
</dbReference>
<protein>
    <submittedName>
        <fullName evidence="1">Enterochelin esterase family protein</fullName>
    </submittedName>
</protein>
<dbReference type="AlphaFoldDB" id="A0A7W8J6X1"/>
<sequence>MTFRVHADQAQRVQLLLELGHPTYAMTRKTGGIWEVTTKPLLPGFHYYAFSVDSFESNDPGSRVFFAARKEVSGLEVPAPESEFFALRNVPHGTVRIEWYFSELTGQLRRIYVYTPPGYDQSQSRYPVLYLQQGFGEDEAGWSDQGHENFILDNLIAEHQAKPMIIVNENGMTGVHYEIPTPQPGLKSTPPPTQQVARFFTDEKYSLFDGIVSTELIPFIDANFRTIPDREHRALAGLSMGGAQAIRIGLHHLDEFAYIGAFSPAVSLTNVTKDYGGVLADETKVNQQLRLLWLGIGTDDFLFDPVEHTHETLERAGIAHVWVKSEGSHVWTVWRKYLADFAPRLFQ</sequence>
<organism evidence="1 2">
    <name type="scientific">Tunturiibacter lichenicola</name>
    <dbReference type="NCBI Taxonomy" id="2051959"/>
    <lineage>
        <taxon>Bacteria</taxon>
        <taxon>Pseudomonadati</taxon>
        <taxon>Acidobacteriota</taxon>
        <taxon>Terriglobia</taxon>
        <taxon>Terriglobales</taxon>
        <taxon>Acidobacteriaceae</taxon>
        <taxon>Tunturiibacter</taxon>
    </lineage>
</organism>
<accession>A0A7W8J6X1</accession>
<dbReference type="Gene3D" id="3.40.50.1820">
    <property type="entry name" value="alpha/beta hydrolase"/>
    <property type="match status" value="1"/>
</dbReference>
<dbReference type="SUPFAM" id="SSF53474">
    <property type="entry name" value="alpha/beta-Hydrolases"/>
    <property type="match status" value="1"/>
</dbReference>
<dbReference type="Gene3D" id="2.60.40.10">
    <property type="entry name" value="Immunoglobulins"/>
    <property type="match status" value="1"/>
</dbReference>
<dbReference type="PANTHER" id="PTHR48098:SF1">
    <property type="entry name" value="DIACYLGLYCEROL ACYLTRANSFERASE_MYCOLYLTRANSFERASE AG85A"/>
    <property type="match status" value="1"/>
</dbReference>
<dbReference type="InterPro" id="IPR029058">
    <property type="entry name" value="AB_hydrolase_fold"/>
</dbReference>
<dbReference type="Pfam" id="PF00756">
    <property type="entry name" value="Esterase"/>
    <property type="match status" value="1"/>
</dbReference>
<dbReference type="InterPro" id="IPR013783">
    <property type="entry name" value="Ig-like_fold"/>
</dbReference>
<name>A0A7W8J6X1_9BACT</name>
<dbReference type="SUPFAM" id="SSF81296">
    <property type="entry name" value="E set domains"/>
    <property type="match status" value="1"/>
</dbReference>
<dbReference type="InterPro" id="IPR050583">
    <property type="entry name" value="Mycobacterial_A85_antigen"/>
</dbReference>
<dbReference type="InterPro" id="IPR014756">
    <property type="entry name" value="Ig_E-set"/>
</dbReference>
<dbReference type="EMBL" id="JACHDZ010000002">
    <property type="protein sequence ID" value="MBB5343734.1"/>
    <property type="molecule type" value="Genomic_DNA"/>
</dbReference>
<proteinExistence type="predicted"/>